<comment type="caution">
    <text evidence="2">The sequence shown here is derived from an EMBL/GenBank/DDBJ whole genome shotgun (WGS) entry which is preliminary data.</text>
</comment>
<dbReference type="EMBL" id="CAJFDH010000003">
    <property type="protein sequence ID" value="CAD5216947.1"/>
    <property type="molecule type" value="Genomic_DNA"/>
</dbReference>
<feature type="transmembrane region" description="Helical" evidence="1">
    <location>
        <begin position="30"/>
        <end position="54"/>
    </location>
</feature>
<evidence type="ECO:0000256" key="1">
    <source>
        <dbReference type="SAM" id="Phobius"/>
    </source>
</evidence>
<dbReference type="Proteomes" id="UP000614601">
    <property type="component" value="Unassembled WGS sequence"/>
</dbReference>
<dbReference type="EMBL" id="CAJFCW020000003">
    <property type="protein sequence ID" value="CAG9106864.1"/>
    <property type="molecule type" value="Genomic_DNA"/>
</dbReference>
<keyword evidence="1" id="KW-0472">Membrane</keyword>
<name>A0A811KPE8_9BILA</name>
<evidence type="ECO:0000313" key="3">
    <source>
        <dbReference type="Proteomes" id="UP000614601"/>
    </source>
</evidence>
<keyword evidence="1" id="KW-1133">Transmembrane helix</keyword>
<evidence type="ECO:0000313" key="2">
    <source>
        <dbReference type="EMBL" id="CAD5216947.1"/>
    </source>
</evidence>
<sequence length="91" mass="10588">MSMNFNVTSIEISTHDLQTLRLFYTSMEQVHTFLILLIALVVPLMMILILVLVYKLHALKRRVIPSVKLEEEFSDYDLYGSWAEKSVILDV</sequence>
<organism evidence="2 3">
    <name type="scientific">Bursaphelenchus okinawaensis</name>
    <dbReference type="NCBI Taxonomy" id="465554"/>
    <lineage>
        <taxon>Eukaryota</taxon>
        <taxon>Metazoa</taxon>
        <taxon>Ecdysozoa</taxon>
        <taxon>Nematoda</taxon>
        <taxon>Chromadorea</taxon>
        <taxon>Rhabditida</taxon>
        <taxon>Tylenchina</taxon>
        <taxon>Tylenchomorpha</taxon>
        <taxon>Aphelenchoidea</taxon>
        <taxon>Aphelenchoididae</taxon>
        <taxon>Bursaphelenchus</taxon>
    </lineage>
</organism>
<proteinExistence type="predicted"/>
<dbReference type="OrthoDB" id="10385179at2759"/>
<keyword evidence="1" id="KW-0812">Transmembrane</keyword>
<protein>
    <submittedName>
        <fullName evidence="2">Uncharacterized protein</fullName>
    </submittedName>
</protein>
<dbReference type="AlphaFoldDB" id="A0A811KPE8"/>
<keyword evidence="3" id="KW-1185">Reference proteome</keyword>
<dbReference type="Proteomes" id="UP000783686">
    <property type="component" value="Unassembled WGS sequence"/>
</dbReference>
<reference evidence="2" key="1">
    <citation type="submission" date="2020-09" db="EMBL/GenBank/DDBJ databases">
        <authorList>
            <person name="Kikuchi T."/>
        </authorList>
    </citation>
    <scope>NUCLEOTIDE SEQUENCE</scope>
    <source>
        <strain evidence="2">SH1</strain>
    </source>
</reference>
<accession>A0A811KPE8</accession>
<gene>
    <name evidence="2" type="ORF">BOKJ2_LOCUS6842</name>
</gene>